<dbReference type="GO" id="GO:0006004">
    <property type="term" value="P:fucose metabolic process"/>
    <property type="evidence" value="ECO:0007669"/>
    <property type="project" value="UniProtKB-KW"/>
</dbReference>
<dbReference type="InterPro" id="IPR024709">
    <property type="entry name" value="FucosylTrfase_pln"/>
</dbReference>
<dbReference type="PANTHER" id="PTHR31288">
    <property type="entry name" value="O-FUCOSYLTRANSFERASE FAMILY PROTEIN"/>
    <property type="match status" value="1"/>
</dbReference>
<protein>
    <recommendedName>
        <fullName evidence="6">O-fucosyltransferase family protein</fullName>
    </recommendedName>
</protein>
<sequence length="471" mass="53469">MAMDARQVIAAILTLSMFAMLGNMIKKDHFDTFQLPNRTLDDCKICDEKSVALSLATLFQYQHVFFKYLSHVFFMVLATICHFALKMKFPATSHVQYDTIKIAEKNIIDLPTIRRGPWKNDSEALKPCWNKPALEEREQSTGFITFSFSNGPEYHVSQLADAVVIARYLGATLVLPDIRKSERGQKRKFEEIYDAKQCVKNLGSVVRVALDQPSQASTGKLTVVRVPNRVSEEYIAAKIEPVFRTKGNLSLSTYFPSLDMRRAEETKYLDSFACLAMFGTLQLQPELQEVVDSMVGRLRNSSQKSNGQFVAVDLRFKVLERECRRREAKGKKNCYNAEEIGVFLKKIGFDRDTAIYLTQSKWHHSLDALREIFPKTFTKEGIMPAEKKAKFLSSESSEFEKAIDFYICSESDVFVPSISGLFYANVVGKRIASGKSQILVPAQVTVSSTPVSSYISRYISKRNHFAYSCFC</sequence>
<evidence type="ECO:0000313" key="8">
    <source>
        <dbReference type="EMBL" id="RVW75906.1"/>
    </source>
</evidence>
<keyword evidence="7" id="KW-1133">Transmembrane helix</keyword>
<keyword evidence="7" id="KW-0472">Membrane</keyword>
<keyword evidence="5" id="KW-0119">Carbohydrate metabolism</keyword>
<gene>
    <name evidence="8" type="primary">MSR2_3</name>
    <name evidence="8" type="ORF">CK203_051797</name>
</gene>
<comment type="caution">
    <text evidence="8">The sequence shown here is derived from an EMBL/GenBank/DDBJ whole genome shotgun (WGS) entry which is preliminary data.</text>
</comment>
<evidence type="ECO:0000256" key="7">
    <source>
        <dbReference type="SAM" id="Phobius"/>
    </source>
</evidence>
<organism evidence="8 9">
    <name type="scientific">Vitis vinifera</name>
    <name type="common">Grape</name>
    <dbReference type="NCBI Taxonomy" id="29760"/>
    <lineage>
        <taxon>Eukaryota</taxon>
        <taxon>Viridiplantae</taxon>
        <taxon>Streptophyta</taxon>
        <taxon>Embryophyta</taxon>
        <taxon>Tracheophyta</taxon>
        <taxon>Spermatophyta</taxon>
        <taxon>Magnoliopsida</taxon>
        <taxon>eudicotyledons</taxon>
        <taxon>Gunneridae</taxon>
        <taxon>Pentapetalae</taxon>
        <taxon>rosids</taxon>
        <taxon>Vitales</taxon>
        <taxon>Vitaceae</taxon>
        <taxon>Viteae</taxon>
        <taxon>Vitis</taxon>
    </lineage>
</organism>
<dbReference type="EMBL" id="QGNW01000338">
    <property type="protein sequence ID" value="RVW75906.1"/>
    <property type="molecule type" value="Genomic_DNA"/>
</dbReference>
<evidence type="ECO:0000256" key="5">
    <source>
        <dbReference type="ARBA" id="ARBA00023277"/>
    </source>
</evidence>
<feature type="transmembrane region" description="Helical" evidence="7">
    <location>
        <begin position="7"/>
        <end position="25"/>
    </location>
</feature>
<keyword evidence="2" id="KW-0328">Glycosyltransferase</keyword>
<evidence type="ECO:0000256" key="3">
    <source>
        <dbReference type="ARBA" id="ARBA00022679"/>
    </source>
</evidence>
<name>A0A438GUM3_VITVI</name>
<evidence type="ECO:0000313" key="9">
    <source>
        <dbReference type="Proteomes" id="UP000288805"/>
    </source>
</evidence>
<evidence type="ECO:0000256" key="4">
    <source>
        <dbReference type="ARBA" id="ARBA00023253"/>
    </source>
</evidence>
<dbReference type="Pfam" id="PF10250">
    <property type="entry name" value="O-FucT"/>
    <property type="match status" value="1"/>
</dbReference>
<evidence type="ECO:0000256" key="1">
    <source>
        <dbReference type="ARBA" id="ARBA00007737"/>
    </source>
</evidence>
<comment type="similarity">
    <text evidence="1">Belongs to the glycosyltransferase GT106 family.</text>
</comment>
<reference evidence="8 9" key="1">
    <citation type="journal article" date="2018" name="PLoS Genet.">
        <title>Population sequencing reveals clonal diversity and ancestral inbreeding in the grapevine cultivar Chardonnay.</title>
        <authorList>
            <person name="Roach M.J."/>
            <person name="Johnson D.L."/>
            <person name="Bohlmann J."/>
            <person name="van Vuuren H.J."/>
            <person name="Jones S.J."/>
            <person name="Pretorius I.S."/>
            <person name="Schmidt S.A."/>
            <person name="Borneman A.R."/>
        </authorList>
    </citation>
    <scope>NUCLEOTIDE SEQUENCE [LARGE SCALE GENOMIC DNA]</scope>
    <source>
        <strain evidence="9">cv. Chardonnay</strain>
        <tissue evidence="8">Leaf</tissue>
    </source>
</reference>
<evidence type="ECO:0000256" key="2">
    <source>
        <dbReference type="ARBA" id="ARBA00022676"/>
    </source>
</evidence>
<accession>A0A438GUM3</accession>
<feature type="transmembrane region" description="Helical" evidence="7">
    <location>
        <begin position="65"/>
        <end position="85"/>
    </location>
</feature>
<dbReference type="AlphaFoldDB" id="A0A438GUM3"/>
<proteinExistence type="inferred from homology"/>
<keyword evidence="3" id="KW-0808">Transferase</keyword>
<keyword evidence="7" id="KW-0812">Transmembrane</keyword>
<dbReference type="PANTHER" id="PTHR31288:SF5">
    <property type="entry name" value="PROTEIN MANNAN SYNTHESIS-RELATED 1"/>
    <property type="match status" value="1"/>
</dbReference>
<dbReference type="Proteomes" id="UP000288805">
    <property type="component" value="Unassembled WGS sequence"/>
</dbReference>
<keyword evidence="4" id="KW-0294">Fucose metabolism</keyword>
<dbReference type="CDD" id="cd11299">
    <property type="entry name" value="O-FucT_plant"/>
    <property type="match status" value="1"/>
</dbReference>
<dbReference type="GO" id="GO:0016757">
    <property type="term" value="F:glycosyltransferase activity"/>
    <property type="evidence" value="ECO:0007669"/>
    <property type="project" value="UniProtKB-KW"/>
</dbReference>
<dbReference type="InterPro" id="IPR019378">
    <property type="entry name" value="GDP-Fuc_O-FucTrfase"/>
</dbReference>
<evidence type="ECO:0000256" key="6">
    <source>
        <dbReference type="ARBA" id="ARBA00030350"/>
    </source>
</evidence>